<dbReference type="Gene3D" id="3.40.50.300">
    <property type="entry name" value="P-loop containing nucleotide triphosphate hydrolases"/>
    <property type="match status" value="1"/>
</dbReference>
<dbReference type="FunFam" id="1.20.1560.10:FF:000011">
    <property type="entry name" value="Multidrug ABC transporter ATP-binding protein"/>
    <property type="match status" value="1"/>
</dbReference>
<dbReference type="EMBL" id="MZGV01000005">
    <property type="protein sequence ID" value="OPJ64147.1"/>
    <property type="molecule type" value="Genomic_DNA"/>
</dbReference>
<dbReference type="FunFam" id="3.40.50.300:FF:000287">
    <property type="entry name" value="Multidrug ABC transporter ATP-binding protein"/>
    <property type="match status" value="1"/>
</dbReference>
<dbReference type="InterPro" id="IPR027417">
    <property type="entry name" value="P-loop_NTPase"/>
</dbReference>
<dbReference type="PROSITE" id="PS50929">
    <property type="entry name" value="ABC_TM1F"/>
    <property type="match status" value="1"/>
</dbReference>
<dbReference type="AlphaFoldDB" id="A0A1V4IXM1"/>
<keyword evidence="14" id="KW-1185">Reference proteome</keyword>
<dbReference type="GO" id="GO:0016887">
    <property type="term" value="F:ATP hydrolysis activity"/>
    <property type="evidence" value="ECO:0007669"/>
    <property type="project" value="InterPro"/>
</dbReference>
<dbReference type="Pfam" id="PF00664">
    <property type="entry name" value="ABC_membrane"/>
    <property type="match status" value="1"/>
</dbReference>
<feature type="region of interest" description="Disordered" evidence="9">
    <location>
        <begin position="1"/>
        <end position="28"/>
    </location>
</feature>
<reference evidence="13 14" key="1">
    <citation type="submission" date="2017-03" db="EMBL/GenBank/DDBJ databases">
        <title>Genome sequence of Clostridium oryzae DSM 28571.</title>
        <authorList>
            <person name="Poehlein A."/>
            <person name="Daniel R."/>
        </authorList>
    </citation>
    <scope>NUCLEOTIDE SEQUENCE [LARGE SCALE GENOMIC DNA]</scope>
    <source>
        <strain evidence="13 14">DSM 28571</strain>
    </source>
</reference>
<dbReference type="GO" id="GO:0005886">
    <property type="term" value="C:plasma membrane"/>
    <property type="evidence" value="ECO:0007669"/>
    <property type="project" value="UniProtKB-SubCell"/>
</dbReference>
<dbReference type="InterPro" id="IPR017871">
    <property type="entry name" value="ABC_transporter-like_CS"/>
</dbReference>
<proteinExistence type="predicted"/>
<dbReference type="InterPro" id="IPR039421">
    <property type="entry name" value="Type_1_exporter"/>
</dbReference>
<evidence type="ECO:0000259" key="11">
    <source>
        <dbReference type="PROSITE" id="PS50893"/>
    </source>
</evidence>
<evidence type="ECO:0000256" key="4">
    <source>
        <dbReference type="ARBA" id="ARBA00022692"/>
    </source>
</evidence>
<sequence length="1138" mass="125414">MSENRGNRKSMGGRRGGPMRGMGRPVEKAKDFKGSLKRLLGYLKPHRINLIVVLIFAILSTTFSIAAPKISSKAMNKLQNAYMARKMLSEMAKGQNKAIDQMNSKMGDVQKEAVDKIIDKMADGQKTATNKITKSMGDAQDKAVNEIYKNMAIQVYQGVNTGQKTAVDKITNQMAAAQKTMVTKIQKQMKQAEQLAAAQKAAQAKQKGKQTAQQATQQSAQTTQQTTKKAAKTTTQPDAKTQAVIQKLMKLPMIDSTSNRTKRVQITLQFIDILQAMPSNGQVDKASLTTLKELLNIPMLDQTQAGNSKVTVIKEFMSVAKKLPGGSATQSSMSLDTAEMDEVYSRIAKMTDFTAKTSSTNSNMNTKAEKAVKKLLKLPSINKIKDSEEKKKTLSKLIDIFKDMPDMSSSSDTSSSGSKINKSDLNTIKDLLKISDINSIKDSKKKTAAAIKLVDIFGEMPKIDNGSSKDSSDTMDTKQLKSVKELLGLPMLNSITDTNQKAKVTSKMLDIFRDMPDTDDISKGSKSKNKIDTKSIKSIQEFIALPKLDKLTDANKRADVCKKILDLGSKLTKSMDNAPTNPKDNVNLTDDQMNSVITAIRDTNGKYDFRYIGNIVIVLIGMYVISALFNLTMGLVMSGVSQKTVRDLRREVDEKLARLPLKYFDMHSHGDILSRVTNDVDTISTTLQQSLTQIITSVITIIGYIIMMVTISPTLTLIVIATLPLYIIVTAAIAKKSQKFFAAQQKEMGLISGHVEEMYTGHKIVKAFGHEKESIEEFEAINKRLKSAGWKAQFVSGIMFPLMNFISNLGYVGISIVGGIWITKSLLGLGDILAFIQYSRSFTMPITQTANISNVIQSTVACAERVFQILDEEEEIADSSDAVVLENPKGEVTFEHVDFRYMEEVPLIENMNLDVKQGHTIAIVGPTGAGKTTLVNLLMRFYEINAGKIAIDGVNINDIKRSELRKMFGMVLQDTWLYNGSIKDNIAYGKEGATMEDIVRAAKAAHADHFIRTLPEGYDTILNEEGTNISQGQKQLLTIARAILADPTILILDEATSSVDTRTEVLIQKAMANLMKGRTSFVIAHRLSTIRDAELILVMKNGTIIEMGNHKELLNQGGFYADLYNSQFTGADLENDAV</sequence>
<feature type="region of interest" description="Disordered" evidence="9">
    <location>
        <begin position="209"/>
        <end position="241"/>
    </location>
</feature>
<dbReference type="SUPFAM" id="SSF90123">
    <property type="entry name" value="ABC transporter transmembrane region"/>
    <property type="match status" value="1"/>
</dbReference>
<keyword evidence="4 10" id="KW-0812">Transmembrane</keyword>
<keyword evidence="6 13" id="KW-0067">ATP-binding</keyword>
<dbReference type="GO" id="GO:0005524">
    <property type="term" value="F:ATP binding"/>
    <property type="evidence" value="ECO:0007669"/>
    <property type="project" value="UniProtKB-KW"/>
</dbReference>
<evidence type="ECO:0000256" key="1">
    <source>
        <dbReference type="ARBA" id="ARBA00004651"/>
    </source>
</evidence>
<dbReference type="InterPro" id="IPR003439">
    <property type="entry name" value="ABC_transporter-like_ATP-bd"/>
</dbReference>
<evidence type="ECO:0000256" key="9">
    <source>
        <dbReference type="SAM" id="MobiDB-lite"/>
    </source>
</evidence>
<feature type="transmembrane region" description="Helical" evidence="10">
    <location>
        <begin position="611"/>
        <end position="640"/>
    </location>
</feature>
<dbReference type="Proteomes" id="UP000190080">
    <property type="component" value="Unassembled WGS sequence"/>
</dbReference>
<comment type="caution">
    <text evidence="13">The sequence shown here is derived from an EMBL/GenBank/DDBJ whole genome shotgun (WGS) entry which is preliminary data.</text>
</comment>
<evidence type="ECO:0000256" key="3">
    <source>
        <dbReference type="ARBA" id="ARBA00022475"/>
    </source>
</evidence>
<keyword evidence="7 10" id="KW-1133">Transmembrane helix</keyword>
<feature type="domain" description="ABC transporter" evidence="11">
    <location>
        <begin position="892"/>
        <end position="1126"/>
    </location>
</feature>
<evidence type="ECO:0000256" key="7">
    <source>
        <dbReference type="ARBA" id="ARBA00022989"/>
    </source>
</evidence>
<dbReference type="SUPFAM" id="SSF52540">
    <property type="entry name" value="P-loop containing nucleoside triphosphate hydrolases"/>
    <property type="match status" value="1"/>
</dbReference>
<gene>
    <name evidence="13" type="ORF">CLORY_06940</name>
</gene>
<dbReference type="Gene3D" id="1.20.1560.10">
    <property type="entry name" value="ABC transporter type 1, transmembrane domain"/>
    <property type="match status" value="2"/>
</dbReference>
<keyword evidence="3" id="KW-1003">Cell membrane</keyword>
<dbReference type="InterPro" id="IPR036640">
    <property type="entry name" value="ABC1_TM_sf"/>
</dbReference>
<accession>A0A1V4IXM1</accession>
<dbReference type="InterPro" id="IPR003593">
    <property type="entry name" value="AAA+_ATPase"/>
</dbReference>
<evidence type="ECO:0000256" key="6">
    <source>
        <dbReference type="ARBA" id="ARBA00022840"/>
    </source>
</evidence>
<dbReference type="CDD" id="cd18547">
    <property type="entry name" value="ABC_6TM_Tm288_like"/>
    <property type="match status" value="1"/>
</dbReference>
<comment type="subcellular location">
    <subcellularLocation>
        <location evidence="1">Cell membrane</location>
        <topology evidence="1">Multi-pass membrane protein</topology>
    </subcellularLocation>
</comment>
<dbReference type="PROSITE" id="PS50893">
    <property type="entry name" value="ABC_TRANSPORTER_2"/>
    <property type="match status" value="1"/>
</dbReference>
<evidence type="ECO:0000313" key="14">
    <source>
        <dbReference type="Proteomes" id="UP000190080"/>
    </source>
</evidence>
<dbReference type="PANTHER" id="PTHR43394">
    <property type="entry name" value="ATP-DEPENDENT PERMEASE MDL1, MITOCHONDRIAL"/>
    <property type="match status" value="1"/>
</dbReference>
<keyword evidence="2" id="KW-0813">Transport</keyword>
<evidence type="ECO:0000313" key="13">
    <source>
        <dbReference type="EMBL" id="OPJ64147.1"/>
    </source>
</evidence>
<dbReference type="InterPro" id="IPR011527">
    <property type="entry name" value="ABC1_TM_dom"/>
</dbReference>
<dbReference type="PROSITE" id="PS00211">
    <property type="entry name" value="ABC_TRANSPORTER_1"/>
    <property type="match status" value="1"/>
</dbReference>
<evidence type="ECO:0000256" key="5">
    <source>
        <dbReference type="ARBA" id="ARBA00022741"/>
    </source>
</evidence>
<keyword evidence="8 10" id="KW-0472">Membrane</keyword>
<protein>
    <submittedName>
        <fullName evidence="13">Putative ABC transporter ATP-binding protein</fullName>
    </submittedName>
</protein>
<feature type="transmembrane region" description="Helical" evidence="10">
    <location>
        <begin position="715"/>
        <end position="734"/>
    </location>
</feature>
<evidence type="ECO:0000259" key="12">
    <source>
        <dbReference type="PROSITE" id="PS50929"/>
    </source>
</evidence>
<dbReference type="GO" id="GO:0015421">
    <property type="term" value="F:ABC-type oligopeptide transporter activity"/>
    <property type="evidence" value="ECO:0007669"/>
    <property type="project" value="TreeGrafter"/>
</dbReference>
<organism evidence="13 14">
    <name type="scientific">Clostridium oryzae</name>
    <dbReference type="NCBI Taxonomy" id="1450648"/>
    <lineage>
        <taxon>Bacteria</taxon>
        <taxon>Bacillati</taxon>
        <taxon>Bacillota</taxon>
        <taxon>Clostridia</taxon>
        <taxon>Eubacteriales</taxon>
        <taxon>Clostridiaceae</taxon>
        <taxon>Clostridium</taxon>
    </lineage>
</organism>
<evidence type="ECO:0000256" key="8">
    <source>
        <dbReference type="ARBA" id="ARBA00023136"/>
    </source>
</evidence>
<evidence type="ECO:0000256" key="10">
    <source>
        <dbReference type="SAM" id="Phobius"/>
    </source>
</evidence>
<dbReference type="PANTHER" id="PTHR43394:SF1">
    <property type="entry name" value="ATP-BINDING CASSETTE SUB-FAMILY B MEMBER 10, MITOCHONDRIAL"/>
    <property type="match status" value="1"/>
</dbReference>
<dbReference type="Pfam" id="PF00005">
    <property type="entry name" value="ABC_tran"/>
    <property type="match status" value="1"/>
</dbReference>
<name>A0A1V4IXM1_9CLOT</name>
<dbReference type="STRING" id="1450648.CLORY_06940"/>
<feature type="transmembrane region" description="Helical" evidence="10">
    <location>
        <begin position="691"/>
        <end position="709"/>
    </location>
</feature>
<dbReference type="SMART" id="SM00382">
    <property type="entry name" value="AAA"/>
    <property type="match status" value="1"/>
</dbReference>
<evidence type="ECO:0000256" key="2">
    <source>
        <dbReference type="ARBA" id="ARBA00022448"/>
    </source>
</evidence>
<dbReference type="CDD" id="cd03254">
    <property type="entry name" value="ABCC_Glucan_exporter_like"/>
    <property type="match status" value="1"/>
</dbReference>
<keyword evidence="5" id="KW-0547">Nucleotide-binding</keyword>
<feature type="domain" description="ABC transmembrane type-1" evidence="12">
    <location>
        <begin position="615"/>
        <end position="858"/>
    </location>
</feature>